<dbReference type="SUPFAM" id="SSF53686">
    <property type="entry name" value="Tryptophan synthase beta subunit-like PLP-dependent enzymes"/>
    <property type="match status" value="1"/>
</dbReference>
<dbReference type="Gene3D" id="3.40.30.10">
    <property type="entry name" value="Glutaredoxin"/>
    <property type="match status" value="1"/>
</dbReference>
<dbReference type="GO" id="GO:0044272">
    <property type="term" value="P:sulfur compound biosynthetic process"/>
    <property type="evidence" value="ECO:0007669"/>
    <property type="project" value="UniProtKB-ARBA"/>
</dbReference>
<proteinExistence type="inferred from homology"/>
<dbReference type="OrthoDB" id="10259545at2759"/>
<comment type="similarity">
    <text evidence="2">Belongs to the cysteine synthase/cystathionine beta-synthase family.</text>
</comment>
<evidence type="ECO:0000313" key="7">
    <source>
        <dbReference type="Proteomes" id="UP001165085"/>
    </source>
</evidence>
<accession>A0A9W7BU45</accession>
<dbReference type="PANTHER" id="PTHR10314">
    <property type="entry name" value="CYSTATHIONINE BETA-SYNTHASE"/>
    <property type="match status" value="1"/>
</dbReference>
<dbReference type="Proteomes" id="UP001165085">
    <property type="component" value="Unassembled WGS sequence"/>
</dbReference>
<evidence type="ECO:0000256" key="3">
    <source>
        <dbReference type="ARBA" id="ARBA00022898"/>
    </source>
</evidence>
<evidence type="ECO:0008006" key="8">
    <source>
        <dbReference type="Google" id="ProtNLM"/>
    </source>
</evidence>
<name>A0A9W7BU45_9STRA</name>
<dbReference type="FunFam" id="3.40.50.1100:FF:000003">
    <property type="entry name" value="Cystathionine beta-synthase"/>
    <property type="match status" value="1"/>
</dbReference>
<protein>
    <recommendedName>
        <fullName evidence="8">Cysteine synthase</fullName>
    </recommendedName>
</protein>
<dbReference type="CDD" id="cd01561">
    <property type="entry name" value="CBS_like"/>
    <property type="match status" value="1"/>
</dbReference>
<keyword evidence="3" id="KW-0663">Pyridoxal phosphate</keyword>
<dbReference type="PROSITE" id="PS51354">
    <property type="entry name" value="GLUTAREDOXIN_2"/>
    <property type="match status" value="1"/>
</dbReference>
<organism evidence="6 7">
    <name type="scientific">Triparma strigata</name>
    <dbReference type="NCBI Taxonomy" id="1606541"/>
    <lineage>
        <taxon>Eukaryota</taxon>
        <taxon>Sar</taxon>
        <taxon>Stramenopiles</taxon>
        <taxon>Ochrophyta</taxon>
        <taxon>Bolidophyceae</taxon>
        <taxon>Parmales</taxon>
        <taxon>Triparmaceae</taxon>
        <taxon>Triparma</taxon>
    </lineage>
</organism>
<dbReference type="InterPro" id="IPR036052">
    <property type="entry name" value="TrpB-like_PALP_sf"/>
</dbReference>
<dbReference type="InterPro" id="IPR001926">
    <property type="entry name" value="TrpB-like_PALP"/>
</dbReference>
<dbReference type="SUPFAM" id="SSF52833">
    <property type="entry name" value="Thioredoxin-like"/>
    <property type="match status" value="1"/>
</dbReference>
<dbReference type="InterPro" id="IPR050214">
    <property type="entry name" value="Cys_Synth/Cystath_Beta-Synth"/>
</dbReference>
<sequence length="507" mass="55101">MAGLRRMSDILVSKNPLPACKHDSILTTVGSTPLVKLNRLSPKAGVDIYVKVEAFNPMGSVKDRLALGVIEWAEAHEKIKPGQTVIEASSGNTGIGLAMVCAAKGYPYVCVMAESFSIERRKLMRFLGAKVVLTNPAHKGSGMVIKCNELAEKHGWFNTDQFSNEANAWIHAQTTGPEITSAMGDTKLTDFFCAWGTGGTLKGTAFHLRKVSPETKIHCCEPDNAPLLFSGTKTEYEADGRFTEPHPVWRPHLLQGWAPDFIPKLLGEAIEAGYVDDVCHVGGDAAQEVARALAQKEGIFSGTSGGGVVSCAIEFAKTAPEGTNIVCILADTGERYLSTPLFADIPADMTAEEKEIAASTPSAPPPSITLPPVTDDNVAFVNDMNKKHKVVVWSLEYCEFCWTIFGLFKALGVEYEVVNVDAFQYAKGNQGNKYRSALCSITGCKTFPQCFINGVFFGGAADACMKWKSKELQPLLEAAGIEYNKEYLGDSFEFLPKWMSQNPLRSK</sequence>
<dbReference type="Pfam" id="PF00291">
    <property type="entry name" value="PALP"/>
    <property type="match status" value="1"/>
</dbReference>
<feature type="domain" description="Tryptophan synthase beta chain-like PALP" evidence="4">
    <location>
        <begin position="26"/>
        <end position="331"/>
    </location>
</feature>
<evidence type="ECO:0000259" key="4">
    <source>
        <dbReference type="Pfam" id="PF00291"/>
    </source>
</evidence>
<dbReference type="AlphaFoldDB" id="A0A9W7BU45"/>
<dbReference type="EMBL" id="BRXY01000470">
    <property type="protein sequence ID" value="GMH96597.1"/>
    <property type="molecule type" value="Genomic_DNA"/>
</dbReference>
<dbReference type="InterPro" id="IPR036249">
    <property type="entry name" value="Thioredoxin-like_sf"/>
</dbReference>
<dbReference type="GO" id="GO:0009069">
    <property type="term" value="P:serine family amino acid metabolic process"/>
    <property type="evidence" value="ECO:0007669"/>
    <property type="project" value="UniProtKB-ARBA"/>
</dbReference>
<dbReference type="Pfam" id="PF00462">
    <property type="entry name" value="Glutaredoxin"/>
    <property type="match status" value="1"/>
</dbReference>
<comment type="caution">
    <text evidence="6">The sequence shown here is derived from an EMBL/GenBank/DDBJ whole genome shotgun (WGS) entry which is preliminary data.</text>
</comment>
<dbReference type="InterPro" id="IPR002109">
    <property type="entry name" value="Glutaredoxin"/>
</dbReference>
<dbReference type="Gene3D" id="3.40.50.1100">
    <property type="match status" value="2"/>
</dbReference>
<keyword evidence="7" id="KW-1185">Reference proteome</keyword>
<evidence type="ECO:0000259" key="5">
    <source>
        <dbReference type="Pfam" id="PF00462"/>
    </source>
</evidence>
<gene>
    <name evidence="6" type="ORF">TrST_g9364</name>
</gene>
<reference evidence="7" key="1">
    <citation type="journal article" date="2023" name="Commun. Biol.">
        <title>Genome analysis of Parmales, the sister group of diatoms, reveals the evolutionary specialization of diatoms from phago-mixotrophs to photoautotrophs.</title>
        <authorList>
            <person name="Ban H."/>
            <person name="Sato S."/>
            <person name="Yoshikawa S."/>
            <person name="Yamada K."/>
            <person name="Nakamura Y."/>
            <person name="Ichinomiya M."/>
            <person name="Sato N."/>
            <person name="Blanc-Mathieu R."/>
            <person name="Endo H."/>
            <person name="Kuwata A."/>
            <person name="Ogata H."/>
        </authorList>
    </citation>
    <scope>NUCLEOTIDE SEQUENCE [LARGE SCALE GENOMIC DNA]</scope>
    <source>
        <strain evidence="7">NIES 3701</strain>
    </source>
</reference>
<feature type="domain" description="Glutaredoxin" evidence="5">
    <location>
        <begin position="390"/>
        <end position="456"/>
    </location>
</feature>
<comment type="cofactor">
    <cofactor evidence="1">
        <name>pyridoxal 5'-phosphate</name>
        <dbReference type="ChEBI" id="CHEBI:597326"/>
    </cofactor>
</comment>
<evidence type="ECO:0000313" key="6">
    <source>
        <dbReference type="EMBL" id="GMH96597.1"/>
    </source>
</evidence>
<dbReference type="GO" id="GO:0006534">
    <property type="term" value="P:cysteine metabolic process"/>
    <property type="evidence" value="ECO:0007669"/>
    <property type="project" value="UniProtKB-ARBA"/>
</dbReference>
<evidence type="ECO:0000256" key="2">
    <source>
        <dbReference type="ARBA" id="ARBA00007103"/>
    </source>
</evidence>
<evidence type="ECO:0000256" key="1">
    <source>
        <dbReference type="ARBA" id="ARBA00001933"/>
    </source>
</evidence>